<evidence type="ECO:0000313" key="2">
    <source>
        <dbReference type="EMBL" id="KAG1533846.1"/>
    </source>
</evidence>
<accession>A0A9P6XW50</accession>
<comment type="caution">
    <text evidence="2">The sequence shown here is derived from an EMBL/GenBank/DDBJ whole genome shotgun (WGS) entry which is preliminary data.</text>
</comment>
<feature type="region of interest" description="Disordered" evidence="1">
    <location>
        <begin position="1"/>
        <end position="21"/>
    </location>
</feature>
<evidence type="ECO:0000313" key="3">
    <source>
        <dbReference type="Proteomes" id="UP000717996"/>
    </source>
</evidence>
<protein>
    <submittedName>
        <fullName evidence="2">Uncharacterized protein</fullName>
    </submittedName>
</protein>
<sequence length="86" mass="9483">MNQIGSIGAGRKKHSKEDANKKEWAEMVGNLGVEYMANRVSIDESRFLANLQRSQGQAPQEGPAQFKALTANPSYLISNSHATLFF</sequence>
<evidence type="ECO:0000256" key="1">
    <source>
        <dbReference type="SAM" id="MobiDB-lite"/>
    </source>
</evidence>
<name>A0A9P6XW50_RHIOR</name>
<organism evidence="2 3">
    <name type="scientific">Rhizopus oryzae</name>
    <name type="common">Mucormycosis agent</name>
    <name type="synonym">Rhizopus arrhizus var. delemar</name>
    <dbReference type="NCBI Taxonomy" id="64495"/>
    <lineage>
        <taxon>Eukaryota</taxon>
        <taxon>Fungi</taxon>
        <taxon>Fungi incertae sedis</taxon>
        <taxon>Mucoromycota</taxon>
        <taxon>Mucoromycotina</taxon>
        <taxon>Mucoromycetes</taxon>
        <taxon>Mucorales</taxon>
        <taxon>Mucorineae</taxon>
        <taxon>Rhizopodaceae</taxon>
        <taxon>Rhizopus</taxon>
    </lineage>
</organism>
<dbReference type="AlphaFoldDB" id="A0A9P6XW50"/>
<dbReference type="EMBL" id="JAANIT010003591">
    <property type="protein sequence ID" value="KAG1533846.1"/>
    <property type="molecule type" value="Genomic_DNA"/>
</dbReference>
<reference evidence="2" key="1">
    <citation type="journal article" date="2020" name="Microb. Genom.">
        <title>Genetic diversity of clinical and environmental Mucorales isolates obtained from an investigation of mucormycosis cases among solid organ transplant recipients.</title>
        <authorList>
            <person name="Nguyen M.H."/>
            <person name="Kaul D."/>
            <person name="Muto C."/>
            <person name="Cheng S.J."/>
            <person name="Richter R.A."/>
            <person name="Bruno V.M."/>
            <person name="Liu G."/>
            <person name="Beyhan S."/>
            <person name="Sundermann A.J."/>
            <person name="Mounaud S."/>
            <person name="Pasculle A.W."/>
            <person name="Nierman W.C."/>
            <person name="Driscoll E."/>
            <person name="Cumbie R."/>
            <person name="Clancy C.J."/>
            <person name="Dupont C.L."/>
        </authorList>
    </citation>
    <scope>NUCLEOTIDE SEQUENCE</scope>
    <source>
        <strain evidence="2">GL16</strain>
    </source>
</reference>
<proteinExistence type="predicted"/>
<dbReference type="Proteomes" id="UP000717996">
    <property type="component" value="Unassembled WGS sequence"/>
</dbReference>
<gene>
    <name evidence="2" type="ORF">G6F51_012410</name>
</gene>
<dbReference type="OrthoDB" id="10272017at2759"/>